<dbReference type="OrthoDB" id="66881at2759"/>
<name>A0A138ZX06_GONPJ</name>
<dbReference type="InterPro" id="IPR051209">
    <property type="entry name" value="FAD-bind_Monooxygenase_sf"/>
</dbReference>
<dbReference type="PANTHER" id="PTHR42877:SF7">
    <property type="entry name" value="FLAVIN-BINDING MONOOXYGENASE-RELATED"/>
    <property type="match status" value="1"/>
</dbReference>
<evidence type="ECO:0000256" key="1">
    <source>
        <dbReference type="ARBA" id="ARBA00010139"/>
    </source>
</evidence>
<sequence length="268" mass="29949">MPNRSLHPTKRSRLSERDLPGSKSSRGSTIFQRTPACWVMPPGGNFVYTAQDHEAWKADPEKLRSDAEKRSAAFESLFPSMKTGSFVNYLLTRVSAWYMWYKVKDANISKLITPDFVFGCRRPCAQETFLDALNQPNVTLETNSITKIVPEGIVAKDGLEHKFDAIVFATGYTLSTFPPFELRGVGGQTLQESWKDGKDPVVFHGLMTRGFPNYMMIGMAHFTVGSAMWNADAHVSHAVNVLKHFVSVSKSTNPTSQIVQPSLRAQQE</sequence>
<evidence type="ECO:0000313" key="3">
    <source>
        <dbReference type="EMBL" id="KXS08991.1"/>
    </source>
</evidence>
<organism evidence="3 4">
    <name type="scientific">Gonapodya prolifera (strain JEL478)</name>
    <name type="common">Monoblepharis prolifera</name>
    <dbReference type="NCBI Taxonomy" id="1344416"/>
    <lineage>
        <taxon>Eukaryota</taxon>
        <taxon>Fungi</taxon>
        <taxon>Fungi incertae sedis</taxon>
        <taxon>Chytridiomycota</taxon>
        <taxon>Chytridiomycota incertae sedis</taxon>
        <taxon>Monoblepharidomycetes</taxon>
        <taxon>Monoblepharidales</taxon>
        <taxon>Gonapodyaceae</taxon>
        <taxon>Gonapodya</taxon>
    </lineage>
</organism>
<evidence type="ECO:0000313" key="4">
    <source>
        <dbReference type="Proteomes" id="UP000070544"/>
    </source>
</evidence>
<keyword evidence="4" id="KW-1185">Reference proteome</keyword>
<dbReference type="SUPFAM" id="SSF51905">
    <property type="entry name" value="FAD/NAD(P)-binding domain"/>
    <property type="match status" value="1"/>
</dbReference>
<dbReference type="PANTHER" id="PTHR42877">
    <property type="entry name" value="L-ORNITHINE N(5)-MONOOXYGENASE-RELATED"/>
    <property type="match status" value="1"/>
</dbReference>
<comment type="similarity">
    <text evidence="1">Belongs to the FAD-binding monooxygenase family.</text>
</comment>
<dbReference type="STRING" id="1344416.A0A138ZX06"/>
<proteinExistence type="inferred from homology"/>
<dbReference type="InterPro" id="IPR036188">
    <property type="entry name" value="FAD/NAD-bd_sf"/>
</dbReference>
<reference evidence="3 4" key="1">
    <citation type="journal article" date="2015" name="Genome Biol. Evol.">
        <title>Phylogenomic analyses indicate that early fungi evolved digesting cell walls of algal ancestors of land plants.</title>
        <authorList>
            <person name="Chang Y."/>
            <person name="Wang S."/>
            <person name="Sekimoto S."/>
            <person name="Aerts A.L."/>
            <person name="Choi C."/>
            <person name="Clum A."/>
            <person name="LaButti K.M."/>
            <person name="Lindquist E.A."/>
            <person name="Yee Ngan C."/>
            <person name="Ohm R.A."/>
            <person name="Salamov A.A."/>
            <person name="Grigoriev I.V."/>
            <person name="Spatafora J.W."/>
            <person name="Berbee M.L."/>
        </authorList>
    </citation>
    <scope>NUCLEOTIDE SEQUENCE [LARGE SCALE GENOMIC DNA]</scope>
    <source>
        <strain evidence="3 4">JEL478</strain>
    </source>
</reference>
<dbReference type="OMA" id="ETELMYN"/>
<dbReference type="Gene3D" id="3.50.50.60">
    <property type="entry name" value="FAD/NAD(P)-binding domain"/>
    <property type="match status" value="1"/>
</dbReference>
<dbReference type="AlphaFoldDB" id="A0A138ZX06"/>
<feature type="region of interest" description="Disordered" evidence="2">
    <location>
        <begin position="1"/>
        <end position="28"/>
    </location>
</feature>
<gene>
    <name evidence="3" type="ORF">M427DRAFT_161218</name>
</gene>
<dbReference type="EMBL" id="KQ965904">
    <property type="protein sequence ID" value="KXS08991.1"/>
    <property type="molecule type" value="Genomic_DNA"/>
</dbReference>
<dbReference type="Proteomes" id="UP000070544">
    <property type="component" value="Unassembled WGS sequence"/>
</dbReference>
<evidence type="ECO:0000256" key="2">
    <source>
        <dbReference type="SAM" id="MobiDB-lite"/>
    </source>
</evidence>
<protein>
    <recommendedName>
        <fullName evidence="5">FAD/NAD(P)-binding domain-containing protein</fullName>
    </recommendedName>
</protein>
<evidence type="ECO:0008006" key="5">
    <source>
        <dbReference type="Google" id="ProtNLM"/>
    </source>
</evidence>
<accession>A0A138ZX06</accession>